<organism evidence="2 3">
    <name type="scientific">Rhizoclosmatium globosum</name>
    <dbReference type="NCBI Taxonomy" id="329046"/>
    <lineage>
        <taxon>Eukaryota</taxon>
        <taxon>Fungi</taxon>
        <taxon>Fungi incertae sedis</taxon>
        <taxon>Chytridiomycota</taxon>
        <taxon>Chytridiomycota incertae sedis</taxon>
        <taxon>Chytridiomycetes</taxon>
        <taxon>Chytridiales</taxon>
        <taxon>Chytriomycetaceae</taxon>
        <taxon>Rhizoclosmatium</taxon>
    </lineage>
</organism>
<keyword evidence="1" id="KW-0472">Membrane</keyword>
<evidence type="ECO:0000313" key="3">
    <source>
        <dbReference type="Proteomes" id="UP000193642"/>
    </source>
</evidence>
<keyword evidence="3" id="KW-1185">Reference proteome</keyword>
<protein>
    <submittedName>
        <fullName evidence="2">Uncharacterized protein</fullName>
    </submittedName>
</protein>
<dbReference type="Proteomes" id="UP000193642">
    <property type="component" value="Unassembled WGS sequence"/>
</dbReference>
<evidence type="ECO:0000313" key="2">
    <source>
        <dbReference type="EMBL" id="ORY53055.1"/>
    </source>
</evidence>
<accession>A0A1Y2D3C1</accession>
<dbReference type="AlphaFoldDB" id="A0A1Y2D3C1"/>
<sequence length="268" mass="28321">MDYDTLVIYAFDKGKMIRLGDASDQNLSKDVDKTVPFSLAWVDANFNSIPTPISKYTNPVIAHAFFNMYFFGVPGTNAGEVWAYRIHYNEWGAAPQPVGATFPSMHGQTATFLYKNASQNEHDGAPAHVAFVPDDYSGLWVVNSYINVTTQAATPPQTGTSAYTRYAASYNILVQYTPDTGVLRFLDLTWLFQDKPLDPSATWVDATVLNNVPKIVSGAGGSGSTGTTGSSGTTGSAATATTAKSAAGAFATGLAGSVVALAAAAFIL</sequence>
<feature type="transmembrane region" description="Helical" evidence="1">
    <location>
        <begin position="246"/>
        <end position="267"/>
    </location>
</feature>
<name>A0A1Y2D3C1_9FUNG</name>
<evidence type="ECO:0000256" key="1">
    <source>
        <dbReference type="SAM" id="Phobius"/>
    </source>
</evidence>
<comment type="caution">
    <text evidence="2">The sequence shown here is derived from an EMBL/GenBank/DDBJ whole genome shotgun (WGS) entry which is preliminary data.</text>
</comment>
<reference evidence="2 3" key="1">
    <citation type="submission" date="2016-07" db="EMBL/GenBank/DDBJ databases">
        <title>Pervasive Adenine N6-methylation of Active Genes in Fungi.</title>
        <authorList>
            <consortium name="DOE Joint Genome Institute"/>
            <person name="Mondo S.J."/>
            <person name="Dannebaum R.O."/>
            <person name="Kuo R.C."/>
            <person name="Labutti K."/>
            <person name="Haridas S."/>
            <person name="Kuo A."/>
            <person name="Salamov A."/>
            <person name="Ahrendt S.R."/>
            <person name="Lipzen A."/>
            <person name="Sullivan W."/>
            <person name="Andreopoulos W.B."/>
            <person name="Clum A."/>
            <person name="Lindquist E."/>
            <person name="Daum C."/>
            <person name="Ramamoorthy G.K."/>
            <person name="Gryganskyi A."/>
            <person name="Culley D."/>
            <person name="Magnuson J.K."/>
            <person name="James T.Y."/>
            <person name="O'Malley M.A."/>
            <person name="Stajich J.E."/>
            <person name="Spatafora J.W."/>
            <person name="Visel A."/>
            <person name="Grigoriev I.V."/>
        </authorList>
    </citation>
    <scope>NUCLEOTIDE SEQUENCE [LARGE SCALE GENOMIC DNA]</scope>
    <source>
        <strain evidence="2 3">JEL800</strain>
    </source>
</reference>
<dbReference type="EMBL" id="MCGO01000002">
    <property type="protein sequence ID" value="ORY53055.1"/>
    <property type="molecule type" value="Genomic_DNA"/>
</dbReference>
<dbReference type="OrthoDB" id="3356102at2759"/>
<proteinExistence type="predicted"/>
<keyword evidence="1" id="KW-0812">Transmembrane</keyword>
<keyword evidence="1" id="KW-1133">Transmembrane helix</keyword>
<gene>
    <name evidence="2" type="ORF">BCR33DRAFT_711442</name>
</gene>